<keyword evidence="5 9" id="KW-0378">Hydrolase</keyword>
<comment type="similarity">
    <text evidence="9">Belongs to the peptidase T1B family.</text>
</comment>
<dbReference type="PRINTS" id="PR00141">
    <property type="entry name" value="PROTEASOME"/>
</dbReference>
<keyword evidence="11" id="KW-1185">Reference proteome</keyword>
<dbReference type="AlphaFoldDB" id="A0A211YLT4"/>
<dbReference type="InterPro" id="IPR023333">
    <property type="entry name" value="Proteasome_suB-type"/>
</dbReference>
<dbReference type="GO" id="GO:0004298">
    <property type="term" value="F:threonine-type endopeptidase activity"/>
    <property type="evidence" value="ECO:0007669"/>
    <property type="project" value="UniProtKB-UniRule"/>
</dbReference>
<keyword evidence="4 9" id="KW-0888">Threonine protease</keyword>
<dbReference type="Proteomes" id="UP000196694">
    <property type="component" value="Unassembled WGS sequence"/>
</dbReference>
<evidence type="ECO:0000256" key="7">
    <source>
        <dbReference type="ARBA" id="ARBA00022942"/>
    </source>
</evidence>
<dbReference type="InterPro" id="IPR000243">
    <property type="entry name" value="Pept_T1A_subB"/>
</dbReference>
<keyword evidence="2 9" id="KW-0963">Cytoplasm</keyword>
<name>A0A211YLT4_9CREN</name>
<keyword evidence="8 9" id="KW-0865">Zymogen</keyword>
<evidence type="ECO:0000256" key="1">
    <source>
        <dbReference type="ARBA" id="ARBA00001198"/>
    </source>
</evidence>
<dbReference type="RefSeq" id="WP_055407849.1">
    <property type="nucleotide sequence ID" value="NZ_CP013011.1"/>
</dbReference>
<protein>
    <recommendedName>
        <fullName evidence="9">Proteasome subunit beta</fullName>
        <ecNumber evidence="9">3.4.25.1</ecNumber>
    </recommendedName>
    <alternativeName>
        <fullName evidence="9">20S proteasome beta subunit</fullName>
    </alternativeName>
    <alternativeName>
        <fullName evidence="9">Proteasome core protein PsmB</fullName>
    </alternativeName>
</protein>
<sequence length="205" mass="22067">MSYQEYGIGATAVGVRGKEFVVLAAEKRVSYGGFVVSRSGKKVYKITDYLGLALAGLFADMQAISKILRAEMEYHSIMTGRRMSVRAAARLLASILYANKYFPLLSETLIGGIEPDGTARLYVMDPLGSLIEDDFAAIGSGAPIAIGILENGYKKDIDVEAAKKLVVTAVKAAIERDAISGDGIDLLVIRKVDDKVVAEEESIRV</sequence>
<keyword evidence="7 9" id="KW-0647">Proteasome</keyword>
<comment type="caution">
    <text evidence="9">Lacks conserved residue(s) required for the propagation of feature annotation.</text>
</comment>
<organism evidence="10 11">
    <name type="scientific">Pyrodictium delaneyi</name>
    <dbReference type="NCBI Taxonomy" id="1273541"/>
    <lineage>
        <taxon>Archaea</taxon>
        <taxon>Thermoproteota</taxon>
        <taxon>Thermoprotei</taxon>
        <taxon>Desulfurococcales</taxon>
        <taxon>Pyrodictiaceae</taxon>
        <taxon>Pyrodictium</taxon>
    </lineage>
</organism>
<comment type="subunit">
    <text evidence="9">The 20S proteasome core is composed of 14 alpha and 14 beta subunits that assemble into four stacked heptameric rings, resulting in a barrel-shaped structure. The two inner rings, each composed of seven catalytic beta subunits, are sandwiched by two outer rings, each composed of seven alpha subunits. The catalytic chamber with the active sites is on the inside of the barrel. Has a gated structure, the ends of the cylinder being occluded by the N-termini of the alpha-subunits. Is capped at one or both ends by the proteasome regulatory ATPase, PAN.</text>
</comment>
<dbReference type="OrthoDB" id="6330at2157"/>
<evidence type="ECO:0000256" key="4">
    <source>
        <dbReference type="ARBA" id="ARBA00022698"/>
    </source>
</evidence>
<dbReference type="InterPro" id="IPR029055">
    <property type="entry name" value="Ntn_hydrolases_N"/>
</dbReference>
<dbReference type="PANTHER" id="PTHR32194:SF2">
    <property type="entry name" value="PROTEASOME SUBUNIT BETA TYPE-1"/>
    <property type="match status" value="1"/>
</dbReference>
<comment type="caution">
    <text evidence="10">The sequence shown here is derived from an EMBL/GenBank/DDBJ whole genome shotgun (WGS) entry which is preliminary data.</text>
</comment>
<gene>
    <name evidence="9" type="primary">psmB</name>
    <name evidence="10" type="ORF">Pdsh_08800</name>
</gene>
<accession>A0A211YLT4</accession>
<evidence type="ECO:0000313" key="11">
    <source>
        <dbReference type="Proteomes" id="UP000196694"/>
    </source>
</evidence>
<dbReference type="InterPro" id="IPR001353">
    <property type="entry name" value="Proteasome_sua/b"/>
</dbReference>
<comment type="catalytic activity">
    <reaction evidence="1 9">
        <text>Cleavage of peptide bonds with very broad specificity.</text>
        <dbReference type="EC" id="3.4.25.1"/>
    </reaction>
</comment>
<dbReference type="InterPro" id="IPR019983">
    <property type="entry name" value="Pept_T1A_Psome_bsu_arc"/>
</dbReference>
<dbReference type="EC" id="3.4.25.1" evidence="9"/>
<dbReference type="PROSITE" id="PS51476">
    <property type="entry name" value="PROTEASOME_BETA_2"/>
    <property type="match status" value="1"/>
</dbReference>
<comment type="subcellular location">
    <subcellularLocation>
        <location evidence="9">Cytoplasm</location>
    </subcellularLocation>
</comment>
<dbReference type="Gene3D" id="3.60.20.10">
    <property type="entry name" value="Glutamine Phosphoribosylpyrophosphate, subunit 1, domain 1"/>
    <property type="match status" value="1"/>
</dbReference>
<dbReference type="GO" id="GO:0010498">
    <property type="term" value="P:proteasomal protein catabolic process"/>
    <property type="evidence" value="ECO:0007669"/>
    <property type="project" value="UniProtKB-UniRule"/>
</dbReference>
<dbReference type="GO" id="GO:0005737">
    <property type="term" value="C:cytoplasm"/>
    <property type="evidence" value="ECO:0007669"/>
    <property type="project" value="UniProtKB-SubCell"/>
</dbReference>
<reference evidence="10 11" key="1">
    <citation type="submission" date="2017-05" db="EMBL/GenBank/DDBJ databases">
        <title>The draft genome of the hyperthermophilic archaeon 'Pyrodictium delaneyi strain Hulk', an iron and nitrate reducer, reveals the capacity for sulfate reduction.</title>
        <authorList>
            <person name="Demey L.M."/>
            <person name="Miller C."/>
            <person name="Manzella M."/>
            <person name="Reguera G."/>
            <person name="Kashefi K."/>
        </authorList>
    </citation>
    <scope>NUCLEOTIDE SEQUENCE [LARGE SCALE GENOMIC DNA]</scope>
    <source>
        <strain evidence="10 11">Hulk</strain>
    </source>
</reference>
<dbReference type="PROSITE" id="PS00854">
    <property type="entry name" value="PROTEASOME_BETA_1"/>
    <property type="match status" value="1"/>
</dbReference>
<evidence type="ECO:0000256" key="3">
    <source>
        <dbReference type="ARBA" id="ARBA00022670"/>
    </source>
</evidence>
<dbReference type="Pfam" id="PF00227">
    <property type="entry name" value="Proteasome"/>
    <property type="match status" value="1"/>
</dbReference>
<dbReference type="GeneID" id="26098777"/>
<dbReference type="PANTHER" id="PTHR32194">
    <property type="entry name" value="METALLOPROTEASE TLDD"/>
    <property type="match status" value="1"/>
</dbReference>
<comment type="function">
    <text evidence="9">Component of the proteasome core, a large protease complex with broad specificity involved in protein degradation.</text>
</comment>
<keyword evidence="3 9" id="KW-0645">Protease</keyword>
<evidence type="ECO:0000256" key="5">
    <source>
        <dbReference type="ARBA" id="ARBA00022801"/>
    </source>
</evidence>
<evidence type="ECO:0000313" key="10">
    <source>
        <dbReference type="EMBL" id="OWJ53970.1"/>
    </source>
</evidence>
<dbReference type="SUPFAM" id="SSF56235">
    <property type="entry name" value="N-terminal nucleophile aminohydrolases (Ntn hydrolases)"/>
    <property type="match status" value="1"/>
</dbReference>
<evidence type="ECO:0000256" key="8">
    <source>
        <dbReference type="ARBA" id="ARBA00023145"/>
    </source>
</evidence>
<dbReference type="EMBL" id="NCQP01000007">
    <property type="protein sequence ID" value="OWJ53970.1"/>
    <property type="molecule type" value="Genomic_DNA"/>
</dbReference>
<comment type="activity regulation">
    <text evidence="9">The formation of the proteasomal ATPase PAN-20S proteasome complex, via the docking of the C-termini of PAN into the intersubunit pockets in the alpha-rings, triggers opening of the gate for substrate entry. Interconversion between the open-gate and close-gate conformations leads to a dynamic regulation of the 20S proteasome proteolysis activity.</text>
</comment>
<dbReference type="HAMAP" id="MF_02113_A">
    <property type="entry name" value="Proteasome_B_A"/>
    <property type="match status" value="1"/>
</dbReference>
<dbReference type="NCBIfam" id="TIGR03634">
    <property type="entry name" value="arc_protsome_B"/>
    <property type="match status" value="1"/>
</dbReference>
<evidence type="ECO:0000256" key="2">
    <source>
        <dbReference type="ARBA" id="ARBA00022490"/>
    </source>
</evidence>
<feature type="propeptide" id="PRO_5011123910" description="Removed in mature form; by autocatalysis" evidence="9">
    <location>
        <begin position="1"/>
        <end position="9"/>
    </location>
</feature>
<evidence type="ECO:0000256" key="6">
    <source>
        <dbReference type="ARBA" id="ARBA00022813"/>
    </source>
</evidence>
<keyword evidence="6 9" id="KW-0068">Autocatalytic cleavage</keyword>
<proteinExistence type="inferred from homology"/>
<dbReference type="GO" id="GO:0019774">
    <property type="term" value="C:proteasome core complex, beta-subunit complex"/>
    <property type="evidence" value="ECO:0007669"/>
    <property type="project" value="UniProtKB-UniRule"/>
</dbReference>
<dbReference type="InterPro" id="IPR016050">
    <property type="entry name" value="Proteasome_bsu_CS"/>
</dbReference>
<evidence type="ECO:0000256" key="9">
    <source>
        <dbReference type="HAMAP-Rule" id="MF_02113"/>
    </source>
</evidence>
<feature type="chain" id="PRO_5023554304" description="Proteasome subunit beta" evidence="9">
    <location>
        <begin position="10"/>
        <end position="205"/>
    </location>
</feature>